<dbReference type="PANTHER" id="PTHR30590:SF2">
    <property type="entry name" value="INNER MEMBRANE PROTEIN"/>
    <property type="match status" value="1"/>
</dbReference>
<reference evidence="3 4" key="1">
    <citation type="submission" date="2013-07" db="EMBL/GenBank/DDBJ databases">
        <title>Completed genome of Sphingomonas sanxanigenens NX02.</title>
        <authorList>
            <person name="Ma T."/>
            <person name="Huang H."/>
            <person name="Wu M."/>
            <person name="Li X."/>
            <person name="Li G."/>
        </authorList>
    </citation>
    <scope>NUCLEOTIDE SEQUENCE [LARGE SCALE GENOMIC DNA]</scope>
    <source>
        <strain evidence="3 4">NX02</strain>
    </source>
</reference>
<dbReference type="eggNOG" id="COG2311">
    <property type="taxonomic scope" value="Bacteria"/>
</dbReference>
<evidence type="ECO:0000256" key="1">
    <source>
        <dbReference type="SAM" id="Phobius"/>
    </source>
</evidence>
<feature type="transmembrane region" description="Helical" evidence="1">
    <location>
        <begin position="290"/>
        <end position="316"/>
    </location>
</feature>
<sequence length="386" mass="42257">MVDVIRGFALMALFLVHMMESYELYWAAPREDAIIHGIFLLFMGKSFSLLALCFGFGFFALMRGAAARGVDFSGRFIWRLIVLAAIGSLHALIYRGDIIQLLALLGLMLPLFHRVKSNQVIVAIAAAFLLQPVLWVQFAAIFLGGGPGEAAGAALAGGDPAMPIYLHGNFGAVLRENLVDGQIAKWAFLLHSGRILQIAGLYLVGMVLGRIDFFGRLSANGRARRIALVAAVVAALATHFAVAAMSHAAVPQFLSDDGYRLLSVIVGGWFDLAVTAIWVLLLCELWLSRAAVLLIPLASVGRATLSLYILQSLIFVPLFYPFGLGVYDDWDSVTRLWVGLCGIAAQLVVARLWFARFRYGPIEWAWRSLTYLRTDIPLRTTQSRAG</sequence>
<evidence type="ECO:0000313" key="4">
    <source>
        <dbReference type="Proteomes" id="UP000018851"/>
    </source>
</evidence>
<dbReference type="AlphaFoldDB" id="W0AHA1"/>
<keyword evidence="1" id="KW-0812">Transmembrane</keyword>
<protein>
    <recommendedName>
        <fullName evidence="2">DUF418 domain-containing protein</fullName>
    </recommendedName>
</protein>
<evidence type="ECO:0000313" key="3">
    <source>
        <dbReference type="EMBL" id="AHE55000.1"/>
    </source>
</evidence>
<feature type="transmembrane region" description="Helical" evidence="1">
    <location>
        <begin position="195"/>
        <end position="214"/>
    </location>
</feature>
<dbReference type="PANTHER" id="PTHR30590">
    <property type="entry name" value="INNER MEMBRANE PROTEIN"/>
    <property type="match status" value="1"/>
</dbReference>
<keyword evidence="1" id="KW-0472">Membrane</keyword>
<feature type="transmembrane region" description="Helical" evidence="1">
    <location>
        <begin position="261"/>
        <end position="283"/>
    </location>
</feature>
<feature type="transmembrane region" description="Helical" evidence="1">
    <location>
        <begin position="34"/>
        <end position="60"/>
    </location>
</feature>
<gene>
    <name evidence="3" type="ORF">NX02_16610</name>
</gene>
<dbReference type="Pfam" id="PF04235">
    <property type="entry name" value="DUF418"/>
    <property type="match status" value="1"/>
</dbReference>
<feature type="transmembrane region" description="Helical" evidence="1">
    <location>
        <begin position="336"/>
        <end position="354"/>
    </location>
</feature>
<feature type="transmembrane region" description="Helical" evidence="1">
    <location>
        <begin position="72"/>
        <end position="92"/>
    </location>
</feature>
<evidence type="ECO:0000259" key="2">
    <source>
        <dbReference type="Pfam" id="PF04235"/>
    </source>
</evidence>
<feature type="transmembrane region" description="Helical" evidence="1">
    <location>
        <begin position="120"/>
        <end position="143"/>
    </location>
</feature>
<dbReference type="Proteomes" id="UP000018851">
    <property type="component" value="Chromosome"/>
</dbReference>
<keyword evidence="1" id="KW-1133">Transmembrane helix</keyword>
<feature type="transmembrane region" description="Helical" evidence="1">
    <location>
        <begin position="226"/>
        <end position="249"/>
    </location>
</feature>
<feature type="domain" description="DUF418" evidence="2">
    <location>
        <begin position="208"/>
        <end position="372"/>
    </location>
</feature>
<dbReference type="InterPro" id="IPR052529">
    <property type="entry name" value="Bact_Transport_Assoc"/>
</dbReference>
<organism evidence="3 4">
    <name type="scientific">Sphingomonas sanxanigenens DSM 19645 = NX02</name>
    <dbReference type="NCBI Taxonomy" id="1123269"/>
    <lineage>
        <taxon>Bacteria</taxon>
        <taxon>Pseudomonadati</taxon>
        <taxon>Pseudomonadota</taxon>
        <taxon>Alphaproteobacteria</taxon>
        <taxon>Sphingomonadales</taxon>
        <taxon>Sphingomonadaceae</taxon>
        <taxon>Sphingomonas</taxon>
    </lineage>
</organism>
<feature type="transmembrane region" description="Helical" evidence="1">
    <location>
        <begin position="98"/>
        <end position="113"/>
    </location>
</feature>
<accession>W0AHA1</accession>
<name>W0AHA1_9SPHN</name>
<dbReference type="EMBL" id="CP006644">
    <property type="protein sequence ID" value="AHE55000.1"/>
    <property type="molecule type" value="Genomic_DNA"/>
</dbReference>
<dbReference type="InterPro" id="IPR007349">
    <property type="entry name" value="DUF418"/>
</dbReference>
<dbReference type="KEGG" id="ssan:NX02_16610"/>
<dbReference type="PATRIC" id="fig|1123269.5.peg.3252"/>
<feature type="transmembrane region" description="Helical" evidence="1">
    <location>
        <begin position="7"/>
        <end position="28"/>
    </location>
</feature>
<proteinExistence type="predicted"/>
<keyword evidence="4" id="KW-1185">Reference proteome</keyword>
<dbReference type="HOGENOM" id="CLU_039610_0_0_5"/>